<feature type="region of interest" description="Disordered" evidence="1">
    <location>
        <begin position="245"/>
        <end position="268"/>
    </location>
</feature>
<evidence type="ECO:0000313" key="4">
    <source>
        <dbReference type="EMBL" id="NEE02994.1"/>
    </source>
</evidence>
<evidence type="ECO:0000259" key="3">
    <source>
        <dbReference type="Pfam" id="PF14472"/>
    </source>
</evidence>
<protein>
    <submittedName>
        <fullName evidence="4">DUF4429 domain-containing protein</fullName>
    </submittedName>
</protein>
<evidence type="ECO:0000313" key="5">
    <source>
        <dbReference type="Proteomes" id="UP000475214"/>
    </source>
</evidence>
<name>A0A6L9SEG2_9ACTN</name>
<dbReference type="InterPro" id="IPR018649">
    <property type="entry name" value="SHOCT"/>
</dbReference>
<dbReference type="Pfam" id="PF09851">
    <property type="entry name" value="SHOCT"/>
    <property type="match status" value="1"/>
</dbReference>
<keyword evidence="5" id="KW-1185">Reference proteome</keyword>
<proteinExistence type="predicted"/>
<dbReference type="Pfam" id="PF14472">
    <property type="entry name" value="DUF4429"/>
    <property type="match status" value="2"/>
</dbReference>
<dbReference type="RefSeq" id="WP_163742044.1">
    <property type="nucleotide sequence ID" value="NZ_JAAGOA010000018.1"/>
</dbReference>
<dbReference type="InterPro" id="IPR027860">
    <property type="entry name" value="DUF4429"/>
</dbReference>
<dbReference type="AlphaFoldDB" id="A0A6L9SEG2"/>
<sequence>MAEVIVRDGTWTFDGEIVRIVPGGDRRVHALRQALGERAIPLAAISGITYESARKGGRLRLRLRDGADPFLQVTAGKLADDVDPYRLAVDKDSAGVAEYFVDEVRNALTVEQVPPGACERYLLSGPGVPLTATAGDGTVTFDGSVIRIEWTEWAEQVKKASGAREISLGDVHGVEWVPIVGLTNGFLRFRVTGASALLPKHDPNCITWGWRREGGTISLVGAAVVARLPHPSGAPTDAATARQLPQVAGSAEASGPDGSGGAGGGADHDTVLRRLRELGDLHRDGILTDDEFAAAKQALLRQL</sequence>
<dbReference type="EMBL" id="JAAGOA010000018">
    <property type="protein sequence ID" value="NEE02994.1"/>
    <property type="molecule type" value="Genomic_DNA"/>
</dbReference>
<accession>A0A6L9SEG2</accession>
<feature type="domain" description="DUF4429" evidence="3">
    <location>
        <begin position="139"/>
        <end position="224"/>
    </location>
</feature>
<evidence type="ECO:0000259" key="2">
    <source>
        <dbReference type="Pfam" id="PF09851"/>
    </source>
</evidence>
<feature type="domain" description="DUF4429" evidence="3">
    <location>
        <begin position="11"/>
        <end position="105"/>
    </location>
</feature>
<feature type="domain" description="SHOCT" evidence="2">
    <location>
        <begin position="274"/>
        <end position="300"/>
    </location>
</feature>
<evidence type="ECO:0000256" key="1">
    <source>
        <dbReference type="SAM" id="MobiDB-lite"/>
    </source>
</evidence>
<reference evidence="4 5" key="1">
    <citation type="submission" date="2020-02" db="EMBL/GenBank/DDBJ databases">
        <authorList>
            <person name="Li X.-J."/>
            <person name="Han X.-M."/>
        </authorList>
    </citation>
    <scope>NUCLEOTIDE SEQUENCE [LARGE SCALE GENOMIC DNA]</scope>
    <source>
        <strain evidence="4 5">CCTCC AB 2017055</strain>
    </source>
</reference>
<gene>
    <name evidence="4" type="ORF">G1H10_22785</name>
</gene>
<dbReference type="Proteomes" id="UP000475214">
    <property type="component" value="Unassembled WGS sequence"/>
</dbReference>
<organism evidence="4 5">
    <name type="scientific">Phytoactinopolyspora halotolerans</name>
    <dbReference type="NCBI Taxonomy" id="1981512"/>
    <lineage>
        <taxon>Bacteria</taxon>
        <taxon>Bacillati</taxon>
        <taxon>Actinomycetota</taxon>
        <taxon>Actinomycetes</taxon>
        <taxon>Jiangellales</taxon>
        <taxon>Jiangellaceae</taxon>
        <taxon>Phytoactinopolyspora</taxon>
    </lineage>
</organism>
<comment type="caution">
    <text evidence="4">The sequence shown here is derived from an EMBL/GenBank/DDBJ whole genome shotgun (WGS) entry which is preliminary data.</text>
</comment>